<dbReference type="Proteomes" id="UP000324800">
    <property type="component" value="Unassembled WGS sequence"/>
</dbReference>
<keyword evidence="1" id="KW-0472">Membrane</keyword>
<gene>
    <name evidence="3" type="ORF">EZS28_019179</name>
</gene>
<evidence type="ECO:0000256" key="1">
    <source>
        <dbReference type="SAM" id="Phobius"/>
    </source>
</evidence>
<dbReference type="AlphaFoldDB" id="A0A5J4VSW5"/>
<evidence type="ECO:0000313" key="4">
    <source>
        <dbReference type="Proteomes" id="UP000324800"/>
    </source>
</evidence>
<keyword evidence="2" id="KW-0732">Signal</keyword>
<evidence type="ECO:0000313" key="3">
    <source>
        <dbReference type="EMBL" id="KAA6385296.1"/>
    </source>
</evidence>
<dbReference type="EMBL" id="SNRW01005330">
    <property type="protein sequence ID" value="KAA6385296.1"/>
    <property type="molecule type" value="Genomic_DNA"/>
</dbReference>
<keyword evidence="1" id="KW-1133">Transmembrane helix</keyword>
<evidence type="ECO:0000256" key="2">
    <source>
        <dbReference type="SAM" id="SignalP"/>
    </source>
</evidence>
<sequence>MEPMGLLGRTLIIHFIGLFDTLFSTSSLIGEGGSIPPTGFLCAEYEIAAYCGAFTDKREGYLISYDDEQDDDDDEDDDEDFDESDTIIMHQEVMQFVYADYNTGVCGYGCCIVLVLLIDFALGLGVTLEKSPYFPFYYYYSNIIYQNYQSYY</sequence>
<feature type="signal peptide" evidence="2">
    <location>
        <begin position="1"/>
        <end position="26"/>
    </location>
</feature>
<feature type="transmembrane region" description="Helical" evidence="1">
    <location>
        <begin position="105"/>
        <end position="128"/>
    </location>
</feature>
<reference evidence="3 4" key="1">
    <citation type="submission" date="2019-03" db="EMBL/GenBank/DDBJ databases">
        <title>Single cell metagenomics reveals metabolic interactions within the superorganism composed of flagellate Streblomastix strix and complex community of Bacteroidetes bacteria on its surface.</title>
        <authorList>
            <person name="Treitli S.C."/>
            <person name="Kolisko M."/>
            <person name="Husnik F."/>
            <person name="Keeling P."/>
            <person name="Hampl V."/>
        </authorList>
    </citation>
    <scope>NUCLEOTIDE SEQUENCE [LARGE SCALE GENOMIC DNA]</scope>
    <source>
        <strain evidence="3">ST1C</strain>
    </source>
</reference>
<protein>
    <submittedName>
        <fullName evidence="3">Uncharacterized protein</fullName>
    </submittedName>
</protein>
<feature type="chain" id="PRO_5023940824" evidence="2">
    <location>
        <begin position="27"/>
        <end position="152"/>
    </location>
</feature>
<name>A0A5J4VSW5_9EUKA</name>
<organism evidence="3 4">
    <name type="scientific">Streblomastix strix</name>
    <dbReference type="NCBI Taxonomy" id="222440"/>
    <lineage>
        <taxon>Eukaryota</taxon>
        <taxon>Metamonada</taxon>
        <taxon>Preaxostyla</taxon>
        <taxon>Oxymonadida</taxon>
        <taxon>Streblomastigidae</taxon>
        <taxon>Streblomastix</taxon>
    </lineage>
</organism>
<accession>A0A5J4VSW5</accession>
<keyword evidence="1" id="KW-0812">Transmembrane</keyword>
<comment type="caution">
    <text evidence="3">The sequence shown here is derived from an EMBL/GenBank/DDBJ whole genome shotgun (WGS) entry which is preliminary data.</text>
</comment>
<proteinExistence type="predicted"/>